<feature type="compositionally biased region" description="Basic and acidic residues" evidence="1">
    <location>
        <begin position="130"/>
        <end position="147"/>
    </location>
</feature>
<dbReference type="Proteomes" id="UP001480595">
    <property type="component" value="Unassembled WGS sequence"/>
</dbReference>
<proteinExistence type="predicted"/>
<keyword evidence="3" id="KW-1185">Reference proteome</keyword>
<evidence type="ECO:0000256" key="1">
    <source>
        <dbReference type="SAM" id="MobiDB-lite"/>
    </source>
</evidence>
<name>A0ABR1VQF1_9PEZI</name>
<evidence type="ECO:0000313" key="3">
    <source>
        <dbReference type="Proteomes" id="UP001480595"/>
    </source>
</evidence>
<comment type="caution">
    <text evidence="2">The sequence shown here is derived from an EMBL/GenBank/DDBJ whole genome shotgun (WGS) entry which is preliminary data.</text>
</comment>
<sequence>MPATLKLLSNDCCSHGNHMLHLEGNILGDPAPTSATECGNTLPHPAQLPKGNNDGGDKGKHRVLVVVVVAAAAIILLLTRRDHDSPHLAAWGHHPPPATRRDAGFPGSIRMQACIVRCIDQEPMTMIRPGDPDDRGAPTPRPPKEKRGYMAYRGLAPGPAQLLDPTYLYRNGGGNSHSDNDQGGRFESDATRFLVDFK</sequence>
<evidence type="ECO:0000313" key="2">
    <source>
        <dbReference type="EMBL" id="KAK8073479.1"/>
    </source>
</evidence>
<feature type="region of interest" description="Disordered" evidence="1">
    <location>
        <begin position="125"/>
        <end position="147"/>
    </location>
</feature>
<protein>
    <submittedName>
        <fullName evidence="2">Uncharacterized protein</fullName>
    </submittedName>
</protein>
<gene>
    <name evidence="2" type="ORF">PG994_004378</name>
</gene>
<dbReference type="GeneID" id="92088850"/>
<accession>A0ABR1VQF1</accession>
<organism evidence="2 3">
    <name type="scientific">Apiospora phragmitis</name>
    <dbReference type="NCBI Taxonomy" id="2905665"/>
    <lineage>
        <taxon>Eukaryota</taxon>
        <taxon>Fungi</taxon>
        <taxon>Dikarya</taxon>
        <taxon>Ascomycota</taxon>
        <taxon>Pezizomycotina</taxon>
        <taxon>Sordariomycetes</taxon>
        <taxon>Xylariomycetidae</taxon>
        <taxon>Amphisphaeriales</taxon>
        <taxon>Apiosporaceae</taxon>
        <taxon>Apiospora</taxon>
    </lineage>
</organism>
<dbReference type="RefSeq" id="XP_066717954.1">
    <property type="nucleotide sequence ID" value="XM_066855787.1"/>
</dbReference>
<reference evidence="2 3" key="1">
    <citation type="submission" date="2023-01" db="EMBL/GenBank/DDBJ databases">
        <title>Analysis of 21 Apiospora genomes using comparative genomics revels a genus with tremendous synthesis potential of carbohydrate active enzymes and secondary metabolites.</title>
        <authorList>
            <person name="Sorensen T."/>
        </authorList>
    </citation>
    <scope>NUCLEOTIDE SEQUENCE [LARGE SCALE GENOMIC DNA]</scope>
    <source>
        <strain evidence="2 3">CBS 135458</strain>
    </source>
</reference>
<dbReference type="EMBL" id="JAQQWL010000005">
    <property type="protein sequence ID" value="KAK8073479.1"/>
    <property type="molecule type" value="Genomic_DNA"/>
</dbReference>